<proteinExistence type="predicted"/>
<dbReference type="InterPro" id="IPR011006">
    <property type="entry name" value="CheY-like_superfamily"/>
</dbReference>
<dbReference type="GeneID" id="66931372"/>
<dbReference type="RefSeq" id="XP_043130909.1">
    <property type="nucleotide sequence ID" value="XM_043274974.1"/>
</dbReference>
<protein>
    <submittedName>
        <fullName evidence="2">Light-sensor protein kinase</fullName>
    </submittedName>
</protein>
<accession>A0A9P3FAG7</accession>
<reference evidence="2 3" key="1">
    <citation type="submission" date="2021-02" db="EMBL/GenBank/DDBJ databases">
        <title>Pan-genome distribution and transcriptional activeness of fungal secondary metabolism genes in Aspergillus section Fumigati.</title>
        <authorList>
            <person name="Takahashi H."/>
            <person name="Umemura M."/>
            <person name="Ninomiya A."/>
            <person name="Kusuya Y."/>
            <person name="Urayama S."/>
            <person name="Shimizu M."/>
            <person name="Watanabe A."/>
            <person name="Kamei K."/>
            <person name="Yaguchi T."/>
            <person name="Hagiwara D."/>
        </authorList>
    </citation>
    <scope>NUCLEOTIDE SEQUENCE [LARGE SCALE GENOMIC DNA]</scope>
    <source>
        <strain evidence="2 3">IFM 47045</strain>
    </source>
</reference>
<dbReference type="GO" id="GO:0016301">
    <property type="term" value="F:kinase activity"/>
    <property type="evidence" value="ECO:0007669"/>
    <property type="project" value="UniProtKB-KW"/>
</dbReference>
<gene>
    <name evidence="2" type="ORF">Aspvir_003390</name>
</gene>
<keyword evidence="2" id="KW-0808">Transferase</keyword>
<dbReference type="SUPFAM" id="SSF52172">
    <property type="entry name" value="CheY-like"/>
    <property type="match status" value="1"/>
</dbReference>
<evidence type="ECO:0000313" key="2">
    <source>
        <dbReference type="EMBL" id="GIK07723.1"/>
    </source>
</evidence>
<feature type="region of interest" description="Disordered" evidence="1">
    <location>
        <begin position="1"/>
        <end position="48"/>
    </location>
</feature>
<dbReference type="OrthoDB" id="60033at2759"/>
<dbReference type="AlphaFoldDB" id="A0A9P3FAG7"/>
<dbReference type="Proteomes" id="UP000710440">
    <property type="component" value="Unassembled WGS sequence"/>
</dbReference>
<organism evidence="2 3">
    <name type="scientific">Aspergillus viridinutans</name>
    <dbReference type="NCBI Taxonomy" id="75553"/>
    <lineage>
        <taxon>Eukaryota</taxon>
        <taxon>Fungi</taxon>
        <taxon>Dikarya</taxon>
        <taxon>Ascomycota</taxon>
        <taxon>Pezizomycotina</taxon>
        <taxon>Eurotiomycetes</taxon>
        <taxon>Eurotiomycetidae</taxon>
        <taxon>Eurotiales</taxon>
        <taxon>Aspergillaceae</taxon>
        <taxon>Aspergillus</taxon>
        <taxon>Aspergillus subgen. Fumigati</taxon>
    </lineage>
</organism>
<dbReference type="EMBL" id="BOPL01000015">
    <property type="protein sequence ID" value="GIK07723.1"/>
    <property type="molecule type" value="Genomic_DNA"/>
</dbReference>
<evidence type="ECO:0000313" key="3">
    <source>
        <dbReference type="Proteomes" id="UP000710440"/>
    </source>
</evidence>
<keyword evidence="3" id="KW-1185">Reference proteome</keyword>
<comment type="caution">
    <text evidence="2">The sequence shown here is derived from an EMBL/GenBank/DDBJ whole genome shotgun (WGS) entry which is preliminary data.</text>
</comment>
<evidence type="ECO:0000256" key="1">
    <source>
        <dbReference type="SAM" id="MobiDB-lite"/>
    </source>
</evidence>
<sequence>MTAIRIPPEDVERPPSPPAKALPSQRETSAELPSTAELSSAPAPNAEPTTLRLLVAEDDPIRSTEMPIVDGIESTRMIRQFERGFEIPLSDKASKNGRVPVFAVSASLLEKDAQLYIEAGFDGWIMEPINFNWLGVLFDGLQNHDIRNAATYQPGHWELGGWFKRHEEL</sequence>
<dbReference type="Gene3D" id="3.40.50.2300">
    <property type="match status" value="1"/>
</dbReference>
<keyword evidence="2" id="KW-0418">Kinase</keyword>
<name>A0A9P3FAG7_ASPVI</name>